<reference evidence="1 2" key="1">
    <citation type="submission" date="2015-10" db="EMBL/GenBank/DDBJ databases">
        <title>Metagenome-Assembled Genomes uncover a global brackish microbiome.</title>
        <authorList>
            <person name="Hugerth L.W."/>
            <person name="Larsson J."/>
            <person name="Alneberg J."/>
            <person name="Lindh M.V."/>
            <person name="Legrand C."/>
            <person name="Pinhassi J."/>
            <person name="Andersson A.F."/>
        </authorList>
    </citation>
    <scope>NUCLEOTIDE SEQUENCE [LARGE SCALE GENOMIC DNA]</scope>
    <source>
        <strain evidence="1">BACL18 MAG-120507-bin52</strain>
    </source>
</reference>
<dbReference type="AlphaFoldDB" id="A0A0R2RJZ4"/>
<organism evidence="1 2">
    <name type="scientific">Verrucomicrobia subdivision 6 bacterium BACL9 MAG-120507-bin52</name>
    <dbReference type="NCBI Taxonomy" id="1655590"/>
    <lineage>
        <taxon>Bacteria</taxon>
        <taxon>Pseudomonadati</taxon>
        <taxon>Verrucomicrobiota</taxon>
        <taxon>Verrucomicrobiia</taxon>
        <taxon>Verrucomicrobiales</taxon>
        <taxon>Verrucomicrobia subdivision 6</taxon>
    </lineage>
</organism>
<gene>
    <name evidence="1" type="ORF">ABR82_00280</name>
</gene>
<accession>A0A0R2RJZ4</accession>
<dbReference type="Proteomes" id="UP000051269">
    <property type="component" value="Unassembled WGS sequence"/>
</dbReference>
<evidence type="ECO:0000313" key="1">
    <source>
        <dbReference type="EMBL" id="KRO63016.1"/>
    </source>
</evidence>
<evidence type="ECO:0000313" key="2">
    <source>
        <dbReference type="Proteomes" id="UP000051269"/>
    </source>
</evidence>
<proteinExistence type="predicted"/>
<sequence>MGLRICGGSGLCLGEKGFGGAAGVLDQKVGQATGHISAGTFGVEASVILADGGFGFFPQFHGKEGGGIDQATFEGVLQIVAGVSDLVGEIDDLGLEGGVQAGAGKGVDALANLEGEVESVEFGVFDFDLLHDAKALAAATEAAGILHQLIESLLDRVAKGGVTKIPGEGNGLSQVFIQAEGATKRAGEGSDLDGVGQAGADMIA</sequence>
<dbReference type="EMBL" id="LIBO01000014">
    <property type="protein sequence ID" value="KRO63016.1"/>
    <property type="molecule type" value="Genomic_DNA"/>
</dbReference>
<comment type="caution">
    <text evidence="1">The sequence shown here is derived from an EMBL/GenBank/DDBJ whole genome shotgun (WGS) entry which is preliminary data.</text>
</comment>
<protein>
    <submittedName>
        <fullName evidence="1">Uncharacterized protein</fullName>
    </submittedName>
</protein>
<name>A0A0R2RJZ4_9BACT</name>